<organism evidence="1 2">
    <name type="scientific">Pleurodeles waltl</name>
    <name type="common">Iberian ribbed newt</name>
    <dbReference type="NCBI Taxonomy" id="8319"/>
    <lineage>
        <taxon>Eukaryota</taxon>
        <taxon>Metazoa</taxon>
        <taxon>Chordata</taxon>
        <taxon>Craniata</taxon>
        <taxon>Vertebrata</taxon>
        <taxon>Euteleostomi</taxon>
        <taxon>Amphibia</taxon>
        <taxon>Batrachia</taxon>
        <taxon>Caudata</taxon>
        <taxon>Salamandroidea</taxon>
        <taxon>Salamandridae</taxon>
        <taxon>Pleurodelinae</taxon>
        <taxon>Pleurodeles</taxon>
    </lineage>
</organism>
<proteinExistence type="predicted"/>
<evidence type="ECO:0000313" key="2">
    <source>
        <dbReference type="Proteomes" id="UP001066276"/>
    </source>
</evidence>
<name>A0AAV7U5I3_PLEWA</name>
<dbReference type="AlphaFoldDB" id="A0AAV7U5I3"/>
<evidence type="ECO:0000313" key="1">
    <source>
        <dbReference type="EMBL" id="KAJ1184033.1"/>
    </source>
</evidence>
<dbReference type="EMBL" id="JANPWB010000005">
    <property type="protein sequence ID" value="KAJ1184033.1"/>
    <property type="molecule type" value="Genomic_DNA"/>
</dbReference>
<comment type="caution">
    <text evidence="1">The sequence shown here is derived from an EMBL/GenBank/DDBJ whole genome shotgun (WGS) entry which is preliminary data.</text>
</comment>
<keyword evidence="2" id="KW-1185">Reference proteome</keyword>
<sequence length="73" mass="7809">MYPRGTTAVCTSVFEVPALLVILQVRSYSGDLGPPVARSARVLRAPGRQPTPGPGSSVGMEWRSDVPECVRLL</sequence>
<dbReference type="Proteomes" id="UP001066276">
    <property type="component" value="Chromosome 3_1"/>
</dbReference>
<reference evidence="1" key="1">
    <citation type="journal article" date="2022" name="bioRxiv">
        <title>Sequencing and chromosome-scale assembly of the giantPleurodeles waltlgenome.</title>
        <authorList>
            <person name="Brown T."/>
            <person name="Elewa A."/>
            <person name="Iarovenko S."/>
            <person name="Subramanian E."/>
            <person name="Araus A.J."/>
            <person name="Petzold A."/>
            <person name="Susuki M."/>
            <person name="Suzuki K.-i.T."/>
            <person name="Hayashi T."/>
            <person name="Toyoda A."/>
            <person name="Oliveira C."/>
            <person name="Osipova E."/>
            <person name="Leigh N.D."/>
            <person name="Simon A."/>
            <person name="Yun M.H."/>
        </authorList>
    </citation>
    <scope>NUCLEOTIDE SEQUENCE</scope>
    <source>
        <strain evidence="1">20211129_DDA</strain>
        <tissue evidence="1">Liver</tissue>
    </source>
</reference>
<gene>
    <name evidence="1" type="ORF">NDU88_000843</name>
</gene>
<protein>
    <submittedName>
        <fullName evidence="1">Uncharacterized protein</fullName>
    </submittedName>
</protein>
<accession>A0AAV7U5I3</accession>